<accession>A0AAW0T7K7</accession>
<sequence length="244" mass="26341">MRLWVIAAVLLGAVSYGGSFILPLDGAINLPVVIGPGPLIVAILWILKGIAIGAFFILTRKVVPVLNGEGKKKRPLPMEVEEPAHAEPALHDDAAPDQAPPPHGPPEAAPPIQAPPDHAPLDHAPPAHEPAVEGPAEEVSSYSHLRKRSLQDLQTEGILGDLSDESLEEAEDMLWNTALNWDPTGCSLKLLCHLQELPQGNATMEESVLAYLFSHAPQQTQYCLQNFSMCPFSGGELRHLLQQI</sequence>
<proteinExistence type="predicted"/>
<dbReference type="EMBL" id="JARAKH010000036">
    <property type="protein sequence ID" value="KAK8383563.1"/>
    <property type="molecule type" value="Genomic_DNA"/>
</dbReference>
<comment type="caution">
    <text evidence="3">The sequence shown here is derived from an EMBL/GenBank/DDBJ whole genome shotgun (WGS) entry which is preliminary data.</text>
</comment>
<keyword evidence="4" id="KW-1185">Reference proteome</keyword>
<organism evidence="3 4">
    <name type="scientific">Scylla paramamosain</name>
    <name type="common">Mud crab</name>
    <dbReference type="NCBI Taxonomy" id="85552"/>
    <lineage>
        <taxon>Eukaryota</taxon>
        <taxon>Metazoa</taxon>
        <taxon>Ecdysozoa</taxon>
        <taxon>Arthropoda</taxon>
        <taxon>Crustacea</taxon>
        <taxon>Multicrustacea</taxon>
        <taxon>Malacostraca</taxon>
        <taxon>Eumalacostraca</taxon>
        <taxon>Eucarida</taxon>
        <taxon>Decapoda</taxon>
        <taxon>Pleocyemata</taxon>
        <taxon>Brachyura</taxon>
        <taxon>Eubrachyura</taxon>
        <taxon>Portunoidea</taxon>
        <taxon>Portunidae</taxon>
        <taxon>Portuninae</taxon>
        <taxon>Scylla</taxon>
    </lineage>
</organism>
<gene>
    <name evidence="3" type="ORF">O3P69_015790</name>
</gene>
<evidence type="ECO:0000256" key="1">
    <source>
        <dbReference type="SAM" id="MobiDB-lite"/>
    </source>
</evidence>
<keyword evidence="2" id="KW-0812">Transmembrane</keyword>
<feature type="transmembrane region" description="Helical" evidence="2">
    <location>
        <begin position="33"/>
        <end position="58"/>
    </location>
</feature>
<keyword evidence="2" id="KW-0472">Membrane</keyword>
<protein>
    <submittedName>
        <fullName evidence="3">Uncharacterized protein</fullName>
    </submittedName>
</protein>
<evidence type="ECO:0000313" key="3">
    <source>
        <dbReference type="EMBL" id="KAK8383563.1"/>
    </source>
</evidence>
<dbReference type="AlphaFoldDB" id="A0AAW0T7K7"/>
<name>A0AAW0T7K7_SCYPA</name>
<reference evidence="3 4" key="1">
    <citation type="submission" date="2023-03" db="EMBL/GenBank/DDBJ databases">
        <title>High-quality genome of Scylla paramamosain provides insights in environmental adaptation.</title>
        <authorList>
            <person name="Zhang L."/>
        </authorList>
    </citation>
    <scope>NUCLEOTIDE SEQUENCE [LARGE SCALE GENOMIC DNA]</scope>
    <source>
        <strain evidence="3">LZ_2023a</strain>
        <tissue evidence="3">Muscle</tissue>
    </source>
</reference>
<dbReference type="Proteomes" id="UP001487740">
    <property type="component" value="Unassembled WGS sequence"/>
</dbReference>
<feature type="region of interest" description="Disordered" evidence="1">
    <location>
        <begin position="91"/>
        <end position="144"/>
    </location>
</feature>
<evidence type="ECO:0000256" key="2">
    <source>
        <dbReference type="SAM" id="Phobius"/>
    </source>
</evidence>
<keyword evidence="2" id="KW-1133">Transmembrane helix</keyword>
<evidence type="ECO:0000313" key="4">
    <source>
        <dbReference type="Proteomes" id="UP001487740"/>
    </source>
</evidence>
<feature type="compositionally biased region" description="Pro residues" evidence="1">
    <location>
        <begin position="98"/>
        <end position="118"/>
    </location>
</feature>